<evidence type="ECO:0000313" key="3">
    <source>
        <dbReference type="EMBL" id="MDA0563287.1"/>
    </source>
</evidence>
<protein>
    <recommendedName>
        <fullName evidence="2">DUF6968 domain-containing protein</fullName>
    </recommendedName>
</protein>
<feature type="region of interest" description="Disordered" evidence="1">
    <location>
        <begin position="38"/>
        <end position="59"/>
    </location>
</feature>
<feature type="domain" description="DUF6968" evidence="2">
    <location>
        <begin position="24"/>
        <end position="118"/>
    </location>
</feature>
<accession>A0A9X3NGR6</accession>
<name>A0A9X3NGR6_9ACTN</name>
<evidence type="ECO:0000259" key="2">
    <source>
        <dbReference type="Pfam" id="PF22302"/>
    </source>
</evidence>
<organism evidence="3 4">
    <name type="scientific">Streptomonospora mangrovi</name>
    <dbReference type="NCBI Taxonomy" id="2883123"/>
    <lineage>
        <taxon>Bacteria</taxon>
        <taxon>Bacillati</taxon>
        <taxon>Actinomycetota</taxon>
        <taxon>Actinomycetes</taxon>
        <taxon>Streptosporangiales</taxon>
        <taxon>Nocardiopsidaceae</taxon>
        <taxon>Streptomonospora</taxon>
    </lineage>
</organism>
<dbReference type="RefSeq" id="WP_270070581.1">
    <property type="nucleotide sequence ID" value="NZ_JAJAQC010000004.1"/>
</dbReference>
<dbReference type="Proteomes" id="UP001140076">
    <property type="component" value="Unassembled WGS sequence"/>
</dbReference>
<comment type="caution">
    <text evidence="3">The sequence shown here is derived from an EMBL/GenBank/DDBJ whole genome shotgun (WGS) entry which is preliminary data.</text>
</comment>
<evidence type="ECO:0000313" key="4">
    <source>
        <dbReference type="Proteomes" id="UP001140076"/>
    </source>
</evidence>
<reference evidence="3" key="1">
    <citation type="submission" date="2021-10" db="EMBL/GenBank/DDBJ databases">
        <title>Streptomonospora sp. nov., isolated from mangrove soil.</title>
        <authorList>
            <person name="Chen X."/>
            <person name="Ge X."/>
            <person name="Liu W."/>
        </authorList>
    </citation>
    <scope>NUCLEOTIDE SEQUENCE</scope>
    <source>
        <strain evidence="3">S1-112</strain>
    </source>
</reference>
<dbReference type="InterPro" id="IPR054241">
    <property type="entry name" value="DUF6968"/>
</dbReference>
<proteinExistence type="predicted"/>
<evidence type="ECO:0000256" key="1">
    <source>
        <dbReference type="SAM" id="MobiDB-lite"/>
    </source>
</evidence>
<sequence>MAVPPTPPATGAPAGPDLGEVVAERVVEAVAADGTRTPVRVRLGRPRPDTHPEGTGTDWCCPWQVEGLGATETDSSFGVDSLQALLLGVYGLRLRLEERARRAGVRLDWLGMAGLGLTLEPDLSAVAPAGAPPAEAPAD</sequence>
<gene>
    <name evidence="3" type="ORF">LG943_02920</name>
</gene>
<keyword evidence="4" id="KW-1185">Reference proteome</keyword>
<dbReference type="Pfam" id="PF22302">
    <property type="entry name" value="DUF6968"/>
    <property type="match status" value="1"/>
</dbReference>
<dbReference type="AlphaFoldDB" id="A0A9X3NGR6"/>
<dbReference type="EMBL" id="JAJAQC010000004">
    <property type="protein sequence ID" value="MDA0563287.1"/>
    <property type="molecule type" value="Genomic_DNA"/>
</dbReference>